<dbReference type="InterPro" id="IPR033467">
    <property type="entry name" value="Tesmin/TSO1-like_CXC"/>
</dbReference>
<dbReference type="EMBL" id="VOIH02000005">
    <property type="protein sequence ID" value="KAF3447151.1"/>
    <property type="molecule type" value="Genomic_DNA"/>
</dbReference>
<proteinExistence type="inferred from homology"/>
<feature type="region of interest" description="Disordered" evidence="4">
    <location>
        <begin position="1"/>
        <end position="30"/>
    </location>
</feature>
<feature type="domain" description="CRC" evidence="5">
    <location>
        <begin position="488"/>
        <end position="614"/>
    </location>
</feature>
<feature type="compositionally biased region" description="Basic and acidic residues" evidence="4">
    <location>
        <begin position="180"/>
        <end position="191"/>
    </location>
</feature>
<evidence type="ECO:0000313" key="7">
    <source>
        <dbReference type="Proteomes" id="UP000796880"/>
    </source>
</evidence>
<comment type="subcellular location">
    <subcellularLocation>
        <location evidence="1">Nucleus</location>
    </subcellularLocation>
</comment>
<feature type="region of interest" description="Disordered" evidence="4">
    <location>
        <begin position="461"/>
        <end position="488"/>
    </location>
</feature>
<feature type="region of interest" description="Disordered" evidence="4">
    <location>
        <begin position="180"/>
        <end position="207"/>
    </location>
</feature>
<evidence type="ECO:0000256" key="3">
    <source>
        <dbReference type="ARBA" id="ARBA00023242"/>
    </source>
</evidence>
<dbReference type="AlphaFoldDB" id="A0A8K0H756"/>
<comment type="caution">
    <text evidence="6">The sequence shown here is derived from an EMBL/GenBank/DDBJ whole genome shotgun (WGS) entry which is preliminary data.</text>
</comment>
<accession>A0A8K0H756</accession>
<keyword evidence="3" id="KW-0539">Nucleus</keyword>
<evidence type="ECO:0000256" key="2">
    <source>
        <dbReference type="ARBA" id="ARBA00007267"/>
    </source>
</evidence>
<dbReference type="InterPro" id="IPR044522">
    <property type="entry name" value="TSO1-like"/>
</dbReference>
<evidence type="ECO:0000256" key="1">
    <source>
        <dbReference type="ARBA" id="ARBA00004123"/>
    </source>
</evidence>
<dbReference type="OrthoDB" id="6283463at2759"/>
<feature type="region of interest" description="Disordered" evidence="4">
    <location>
        <begin position="768"/>
        <end position="797"/>
    </location>
</feature>
<organism evidence="6 7">
    <name type="scientific">Rhamnella rubrinervis</name>
    <dbReference type="NCBI Taxonomy" id="2594499"/>
    <lineage>
        <taxon>Eukaryota</taxon>
        <taxon>Viridiplantae</taxon>
        <taxon>Streptophyta</taxon>
        <taxon>Embryophyta</taxon>
        <taxon>Tracheophyta</taxon>
        <taxon>Spermatophyta</taxon>
        <taxon>Magnoliopsida</taxon>
        <taxon>eudicotyledons</taxon>
        <taxon>Gunneridae</taxon>
        <taxon>Pentapetalae</taxon>
        <taxon>rosids</taxon>
        <taxon>fabids</taxon>
        <taxon>Rosales</taxon>
        <taxon>Rhamnaceae</taxon>
        <taxon>rhamnoid group</taxon>
        <taxon>Rhamneae</taxon>
        <taxon>Rhamnella</taxon>
    </lineage>
</organism>
<gene>
    <name evidence="6" type="ORF">FNV43_RR12331</name>
</gene>
<evidence type="ECO:0000256" key="4">
    <source>
        <dbReference type="SAM" id="MobiDB-lite"/>
    </source>
</evidence>
<feature type="compositionally biased region" description="Low complexity" evidence="4">
    <location>
        <begin position="12"/>
        <end position="22"/>
    </location>
</feature>
<sequence length="839" mass="91172">MDSPNPDKITPSAISSLSDSPSVQESPFSSFVSNLSPIKSVKVAHVAQGFPELASPPLVFTSPRINAQRETSLPKRSQNPQFSSAHDTNKDCDAKNSPQSESCSSSGCGVEFLTDFKEVDCLNTDSDNTSLKGTNNASKSLFSGSKESKITAFKFDDKSGLFTDAATVVEAHLDSLEKAKKDIQGKPKSDEPINVEEEQKDDASNKCPNIESGLHVSHAFKEHDCQNSHSQDRGCSHQGACTSTSQLLHESLQSVLTFEGCGGSEKVFHNQHGVHRRCLQFGEASMYSNSSLNATSETNGSSLAATNAEFESLEQCHTDLEATSSKGTMVNLPQPIATSLPPRYFGNSSTFCKPSGIGLHLNSIVNAASMGQSATASIKLEDHYMGVKVKQYTSVSIHLIENTKSCSASSNEVDKSSAGDEERWYEAKALIAANSASAESPNTVEFENQVAPYEKRKLNLQKTDSLEEYDQPSPRKKRKKTAGTDSDGCKRCNCKKTKCLKLYCDCFAAGIYCAEPCACQGCFNRPEYEDTVIETRQQIESRNPLAFAPKIVQRVTELPPKNEDGSQMTPSSARHKRGCNCKKSMCLKKYCECYQANVGCSNGCRCEGCKNVYGKKEEFVAVEHGVTKEMLSNRADEKRSENAFDGSLDLDAYDWPANNNIRTMDPISPSCDTDPSLCHLTAPSDTSSMALTSSRARNRTNVPQVQLCPRSDSLSSGGTLRLRNSPVTPITRLSGTKSLQGLDSGSGFYDILQDDTPEILKDDSTPIKSVKVSSPNKKRISPPHGYIHELGSSSSGGLRSGRKFILKAVPSFPPLTPCIDSKDNTIKKTSNLRDNNSNK</sequence>
<protein>
    <recommendedName>
        <fullName evidence="5">CRC domain-containing protein</fullName>
    </recommendedName>
</protein>
<feature type="compositionally biased region" description="Polar residues" evidence="4">
    <location>
        <begin position="63"/>
        <end position="86"/>
    </location>
</feature>
<dbReference type="PANTHER" id="PTHR46159">
    <property type="entry name" value="PROTEIN TESMIN/TSO1-LIKE CXC 2"/>
    <property type="match status" value="1"/>
</dbReference>
<evidence type="ECO:0000313" key="6">
    <source>
        <dbReference type="EMBL" id="KAF3447151.1"/>
    </source>
</evidence>
<keyword evidence="7" id="KW-1185">Reference proteome</keyword>
<dbReference type="Proteomes" id="UP000796880">
    <property type="component" value="Unassembled WGS sequence"/>
</dbReference>
<feature type="region of interest" description="Disordered" evidence="4">
    <location>
        <begin position="707"/>
        <end position="733"/>
    </location>
</feature>
<dbReference type="GO" id="GO:0003700">
    <property type="term" value="F:DNA-binding transcription factor activity"/>
    <property type="evidence" value="ECO:0007669"/>
    <property type="project" value="InterPro"/>
</dbReference>
<feature type="compositionally biased region" description="Polar residues" evidence="4">
    <location>
        <begin position="827"/>
        <end position="839"/>
    </location>
</feature>
<reference evidence="6" key="1">
    <citation type="submission" date="2020-03" db="EMBL/GenBank/DDBJ databases">
        <title>A high-quality chromosome-level genome assembly of a woody plant with both climbing and erect habits, Rhamnella rubrinervis.</title>
        <authorList>
            <person name="Lu Z."/>
            <person name="Yang Y."/>
            <person name="Zhu X."/>
            <person name="Sun Y."/>
        </authorList>
    </citation>
    <scope>NUCLEOTIDE SEQUENCE</scope>
    <source>
        <strain evidence="6">BYM</strain>
        <tissue evidence="6">Leaf</tissue>
    </source>
</reference>
<dbReference type="GO" id="GO:0005634">
    <property type="term" value="C:nucleus"/>
    <property type="evidence" value="ECO:0007669"/>
    <property type="project" value="UniProtKB-SubCell"/>
</dbReference>
<dbReference type="Pfam" id="PF03638">
    <property type="entry name" value="TCR"/>
    <property type="match status" value="2"/>
</dbReference>
<dbReference type="SMART" id="SM01114">
    <property type="entry name" value="CXC"/>
    <property type="match status" value="2"/>
</dbReference>
<evidence type="ECO:0000259" key="5">
    <source>
        <dbReference type="PROSITE" id="PS51634"/>
    </source>
</evidence>
<feature type="region of interest" description="Disordered" evidence="4">
    <location>
        <begin position="818"/>
        <end position="839"/>
    </location>
</feature>
<dbReference type="InterPro" id="IPR005172">
    <property type="entry name" value="CRC"/>
</dbReference>
<feature type="region of interest" description="Disordered" evidence="4">
    <location>
        <begin position="55"/>
        <end position="106"/>
    </location>
</feature>
<dbReference type="PANTHER" id="PTHR46159:SF6">
    <property type="entry name" value="OS12G0605300 PROTEIN"/>
    <property type="match status" value="1"/>
</dbReference>
<name>A0A8K0H756_9ROSA</name>
<comment type="similarity">
    <text evidence="2">Belongs to the lin-54 family.</text>
</comment>
<dbReference type="PROSITE" id="PS51634">
    <property type="entry name" value="CRC"/>
    <property type="match status" value="1"/>
</dbReference>